<evidence type="ECO:0000313" key="2">
    <source>
        <dbReference type="Proteomes" id="UP000182121"/>
    </source>
</evidence>
<organism evidence="1 2">
    <name type="scientific">Enterocloster clostridioformis</name>
    <dbReference type="NCBI Taxonomy" id="1531"/>
    <lineage>
        <taxon>Bacteria</taxon>
        <taxon>Bacillati</taxon>
        <taxon>Bacillota</taxon>
        <taxon>Clostridia</taxon>
        <taxon>Lachnospirales</taxon>
        <taxon>Lachnospiraceae</taxon>
        <taxon>Enterocloster</taxon>
    </lineage>
</organism>
<sequence>MKASLKKHGLIVGNVDDHCLVYSDCWGVYVEHQYASNKFKAAIMELIGDLPEPGECYHYTIGADKELVQEAAIDYPDPFEDWKRAKDFAAITPMFLTAWPHEYLVFQRHSDLSFLTAKRKLSCDVISASELDHMAEGMPRRPSMLCSVLYFKNETTIYWVHTESPETKAREVLFPHMRGISFFEDDWIDQEEEELTDLKEEAAEEQLPY</sequence>
<accession>A0A1I0KAW3</accession>
<proteinExistence type="predicted"/>
<dbReference type="Proteomes" id="UP000182121">
    <property type="component" value="Unassembled WGS sequence"/>
</dbReference>
<name>A0A1I0KAW3_9FIRM</name>
<comment type="caution">
    <text evidence="1">The sequence shown here is derived from an EMBL/GenBank/DDBJ whole genome shotgun (WGS) entry which is preliminary data.</text>
</comment>
<gene>
    <name evidence="1" type="ORF">SAMN05216521_11109</name>
</gene>
<evidence type="ECO:0000313" key="1">
    <source>
        <dbReference type="EMBL" id="SEU21122.1"/>
    </source>
</evidence>
<dbReference type="AlphaFoldDB" id="A0A1I0KAW3"/>
<reference evidence="1 2" key="1">
    <citation type="submission" date="2016-10" db="EMBL/GenBank/DDBJ databases">
        <authorList>
            <person name="Varghese N."/>
            <person name="Submissions S."/>
        </authorList>
    </citation>
    <scope>NUCLEOTIDE SEQUENCE [LARGE SCALE GENOMIC DNA]</scope>
    <source>
        <strain evidence="1 2">NLAE-zl-C196</strain>
    </source>
</reference>
<protein>
    <submittedName>
        <fullName evidence="1">Uncharacterized protein</fullName>
    </submittedName>
</protein>
<dbReference type="EMBL" id="FOIO01000110">
    <property type="protein sequence ID" value="SEU21122.1"/>
    <property type="molecule type" value="Genomic_DNA"/>
</dbReference>